<dbReference type="PANTHER" id="PTHR33307">
    <property type="entry name" value="ALPHA-RHAMNOSIDASE (EUROFUNG)"/>
    <property type="match status" value="1"/>
</dbReference>
<protein>
    <recommendedName>
        <fullName evidence="2">alpha-L-rhamnosidase</fullName>
        <ecNumber evidence="2">3.2.1.40</ecNumber>
    </recommendedName>
</protein>
<dbReference type="InterPro" id="IPR035398">
    <property type="entry name" value="Bac_rhamnosid_C"/>
</dbReference>
<dbReference type="GO" id="GO:0005975">
    <property type="term" value="P:carbohydrate metabolic process"/>
    <property type="evidence" value="ECO:0007669"/>
    <property type="project" value="InterPro"/>
</dbReference>
<sequence>MMNSKKLFSFILLVAYFYASAPKAFAQSSSTKVTELFVDLIRYSDYQSANGYKENSRWLKDHFQQGQSVIIQNKKPTFSWIVESNETNSKQTAYQLLVSDDLEKLARNEGTIWDSGKVTSAKSSAVLFDGNGLTSNKVYFWKVILWTDEYTTSSRTASFYTGELTDRYTTAYYPLQRTDQHPVKITAFADHVSAIDFGKAAFGQLRLNLESKGQDTVYVRFGEKLDENGRIDTKPGGTIRYREHKIALTSGQHTYQVRFDKDKRNTGAAAILMPDYIGEVLPFRYVELIRYSKKINPEDIVRSMVHYPFDDQASYFTSSDTTLNKIWDLSKYSIKATSFAGIYVDGDRERIPYEADALINQLCHYGVDLEFSMARRSHEYLINRATWPTEWIMQSVMMAWTDYLYTGDLRSVERYYEDLKAKSLTALEQENHLISTKVGQQSPEFLASIHLHNDHLRDIVDWPQKGILGLGKNEEGETDGFVFKEYNAVVNAYYYHVLLLMEKIANELGNNADAQFYQTKAKNVYESYQKNFFDADRKLYVDGIGTDHAALHSNMFALAFGLVPEKYKSDVLSFVLSRGMACSVYGSQFLMDALYDAEHNDYAFQLLTSQEERSWYNMIRVGSTISLEAWDNKYKPNQDWNHAWGAVPANIIPRKLMGIEPLTAGWNTFRIKPQLGSLTHASIKVPTIKGAVLMDFKQIGNVDAYQVSIPVNTEAELSLLASGKHVSVTVNGQRVKFTHKNKRAYLPNLPSGNYTIELSN</sequence>
<evidence type="ECO:0000259" key="6">
    <source>
        <dbReference type="Pfam" id="PF17389"/>
    </source>
</evidence>
<dbReference type="Gene3D" id="2.60.420.10">
    <property type="entry name" value="Maltose phosphorylase, domain 3"/>
    <property type="match status" value="1"/>
</dbReference>
<dbReference type="AlphaFoldDB" id="A0A928UYI3"/>
<keyword evidence="4" id="KW-0732">Signal</keyword>
<dbReference type="Pfam" id="PF17389">
    <property type="entry name" value="Bac_rhamnosid6H"/>
    <property type="match status" value="1"/>
</dbReference>
<proteinExistence type="predicted"/>
<feature type="domain" description="Alpha-L-rhamnosidase C-terminal" evidence="7">
    <location>
        <begin position="658"/>
        <end position="731"/>
    </location>
</feature>
<feature type="domain" description="Alpha-L-rhamnosidase concanavalin-like" evidence="5">
    <location>
        <begin position="190"/>
        <end position="306"/>
    </location>
</feature>
<feature type="signal peptide" evidence="4">
    <location>
        <begin position="1"/>
        <end position="26"/>
    </location>
</feature>
<dbReference type="Proteomes" id="UP000616201">
    <property type="component" value="Unassembled WGS sequence"/>
</dbReference>
<evidence type="ECO:0000259" key="7">
    <source>
        <dbReference type="Pfam" id="PF17390"/>
    </source>
</evidence>
<evidence type="ECO:0000313" key="8">
    <source>
        <dbReference type="EMBL" id="MBE8713720.1"/>
    </source>
</evidence>
<dbReference type="Gene3D" id="1.50.10.10">
    <property type="match status" value="1"/>
</dbReference>
<dbReference type="EMBL" id="PRDK01000005">
    <property type="protein sequence ID" value="MBE8713720.1"/>
    <property type="molecule type" value="Genomic_DNA"/>
</dbReference>
<dbReference type="Gene3D" id="2.60.40.10">
    <property type="entry name" value="Immunoglobulins"/>
    <property type="match status" value="1"/>
</dbReference>
<dbReference type="InterPro" id="IPR012341">
    <property type="entry name" value="6hp_glycosidase-like_sf"/>
</dbReference>
<dbReference type="EC" id="3.2.1.40" evidence="2"/>
<feature type="domain" description="Alpha-L-rhamnosidase six-hairpin glycosidase" evidence="6">
    <location>
        <begin position="311"/>
        <end position="654"/>
    </location>
</feature>
<dbReference type="InterPro" id="IPR008928">
    <property type="entry name" value="6-hairpin_glycosidase_sf"/>
</dbReference>
<dbReference type="SUPFAM" id="SSF48208">
    <property type="entry name" value="Six-hairpin glycosidases"/>
    <property type="match status" value="1"/>
</dbReference>
<dbReference type="PANTHER" id="PTHR33307:SF6">
    <property type="entry name" value="ALPHA-RHAMNOSIDASE (EUROFUNG)-RELATED"/>
    <property type="match status" value="1"/>
</dbReference>
<dbReference type="GO" id="GO:0030596">
    <property type="term" value="F:alpha-L-rhamnosidase activity"/>
    <property type="evidence" value="ECO:0007669"/>
    <property type="project" value="UniProtKB-EC"/>
</dbReference>
<keyword evidence="9" id="KW-1185">Reference proteome</keyword>
<dbReference type="InterPro" id="IPR013783">
    <property type="entry name" value="Ig-like_fold"/>
</dbReference>
<reference evidence="8" key="1">
    <citation type="submission" date="2018-02" db="EMBL/GenBank/DDBJ databases">
        <authorList>
            <person name="Vasarhelyi B.M."/>
            <person name="Deshmukh S."/>
            <person name="Balint B."/>
            <person name="Kukolya J."/>
        </authorList>
    </citation>
    <scope>NUCLEOTIDE SEQUENCE</scope>
    <source>
        <strain evidence="8">KB22</strain>
    </source>
</reference>
<evidence type="ECO:0000256" key="2">
    <source>
        <dbReference type="ARBA" id="ARBA00012652"/>
    </source>
</evidence>
<evidence type="ECO:0000256" key="3">
    <source>
        <dbReference type="ARBA" id="ARBA00022801"/>
    </source>
</evidence>
<comment type="catalytic activity">
    <reaction evidence="1">
        <text>Hydrolysis of terminal non-reducing alpha-L-rhamnose residues in alpha-L-rhamnosides.</text>
        <dbReference type="EC" id="3.2.1.40"/>
    </reaction>
</comment>
<keyword evidence="3" id="KW-0378">Hydrolase</keyword>
<dbReference type="Pfam" id="PF25788">
    <property type="entry name" value="Ig_Rha78A_N"/>
    <property type="match status" value="1"/>
</dbReference>
<dbReference type="Pfam" id="PF05592">
    <property type="entry name" value="Bac_rhamnosid"/>
    <property type="match status" value="1"/>
</dbReference>
<evidence type="ECO:0000256" key="1">
    <source>
        <dbReference type="ARBA" id="ARBA00001445"/>
    </source>
</evidence>
<name>A0A928UYI3_9SPHI</name>
<dbReference type="InterPro" id="IPR008902">
    <property type="entry name" value="Rhamnosid_concanavalin"/>
</dbReference>
<accession>A0A928UYI3</accession>
<feature type="chain" id="PRO_5037665534" description="alpha-L-rhamnosidase" evidence="4">
    <location>
        <begin position="27"/>
        <end position="760"/>
    </location>
</feature>
<dbReference type="InterPro" id="IPR035396">
    <property type="entry name" value="Bac_rhamnosid6H"/>
</dbReference>
<dbReference type="Pfam" id="PF17390">
    <property type="entry name" value="Bac_rhamnosid_C"/>
    <property type="match status" value="1"/>
</dbReference>
<evidence type="ECO:0000313" key="9">
    <source>
        <dbReference type="Proteomes" id="UP000616201"/>
    </source>
</evidence>
<dbReference type="InterPro" id="IPR016007">
    <property type="entry name" value="Alpha_rhamnosid"/>
</dbReference>
<evidence type="ECO:0000259" key="5">
    <source>
        <dbReference type="Pfam" id="PF05592"/>
    </source>
</evidence>
<organism evidence="8 9">
    <name type="scientific">Sphingobacterium hungaricum</name>
    <dbReference type="NCBI Taxonomy" id="2082723"/>
    <lineage>
        <taxon>Bacteria</taxon>
        <taxon>Pseudomonadati</taxon>
        <taxon>Bacteroidota</taxon>
        <taxon>Sphingobacteriia</taxon>
        <taxon>Sphingobacteriales</taxon>
        <taxon>Sphingobacteriaceae</taxon>
        <taxon>Sphingobacterium</taxon>
    </lineage>
</organism>
<dbReference type="Gene3D" id="2.60.120.260">
    <property type="entry name" value="Galactose-binding domain-like"/>
    <property type="match status" value="1"/>
</dbReference>
<comment type="caution">
    <text evidence="8">The sequence shown here is derived from an EMBL/GenBank/DDBJ whole genome shotgun (WGS) entry which is preliminary data.</text>
</comment>
<evidence type="ECO:0000256" key="4">
    <source>
        <dbReference type="SAM" id="SignalP"/>
    </source>
</evidence>
<gene>
    <name evidence="8" type="ORF">C4F49_08510</name>
</gene>